<comment type="caution">
    <text evidence="1">The sequence shown here is derived from an EMBL/GenBank/DDBJ whole genome shotgun (WGS) entry which is preliminary data.</text>
</comment>
<dbReference type="Proteomes" id="UP000821865">
    <property type="component" value="Chromosome 2"/>
</dbReference>
<dbReference type="EMBL" id="CM023471">
    <property type="protein sequence ID" value="KAH7965212.1"/>
    <property type="molecule type" value="Genomic_DNA"/>
</dbReference>
<keyword evidence="2" id="KW-1185">Reference proteome</keyword>
<proteinExistence type="predicted"/>
<sequence>MDADQKRDFRSRKYRTKHKFEGTRRKVKRLATETSAVAKPNLGDDDAFHGSEPTRRSRFIDSVDEFVSTSEKKLNIFENEDRSGEEMASTFSCEIGIVNFLVSAAACPACGRCELSIRELPEKRKGLASFLELRCNNAACFTSIVSSTYSSRHAAPADDANGGAHPSVRPRESFAVNIKAVVAARAIGAGHNQLVRFCAVLGLPKPMHHKSFTAITKKVHLTATKAVAENLKLARKVTAQEAGSANVAVMFDGTWQKRGHKSHNGIGTAISVETGLCLDFEVLSNYCQSCSTRKPFESEEEEEIWQAFHMPVCEKNVDCSAHAMETNAAERIWKRTESYSTPLRFTTFLSDGDSKAYTAVSAANVYGSVPITKEDCTNHVAKRLGTALRKLNMPRGEKLTDAVILKLRSYFQVAITANRGITPWKDDSALASARRDSFSKEPPFLEGPNKTVPATAGFEARATAILVRWRAARDITRLKSSATSGMLPAGSWALTRLVMA</sequence>
<protein>
    <submittedName>
        <fullName evidence="1">Uncharacterized protein</fullName>
    </submittedName>
</protein>
<name>A0ACB8DB66_DERSI</name>
<gene>
    <name evidence="1" type="ORF">HPB49_004705</name>
</gene>
<organism evidence="1 2">
    <name type="scientific">Dermacentor silvarum</name>
    <name type="common">Tick</name>
    <dbReference type="NCBI Taxonomy" id="543639"/>
    <lineage>
        <taxon>Eukaryota</taxon>
        <taxon>Metazoa</taxon>
        <taxon>Ecdysozoa</taxon>
        <taxon>Arthropoda</taxon>
        <taxon>Chelicerata</taxon>
        <taxon>Arachnida</taxon>
        <taxon>Acari</taxon>
        <taxon>Parasitiformes</taxon>
        <taxon>Ixodida</taxon>
        <taxon>Ixodoidea</taxon>
        <taxon>Ixodidae</taxon>
        <taxon>Rhipicephalinae</taxon>
        <taxon>Dermacentor</taxon>
    </lineage>
</organism>
<evidence type="ECO:0000313" key="1">
    <source>
        <dbReference type="EMBL" id="KAH7965212.1"/>
    </source>
</evidence>
<evidence type="ECO:0000313" key="2">
    <source>
        <dbReference type="Proteomes" id="UP000821865"/>
    </source>
</evidence>
<accession>A0ACB8DB66</accession>
<reference evidence="1" key="1">
    <citation type="submission" date="2020-05" db="EMBL/GenBank/DDBJ databases">
        <title>Large-scale comparative analyses of tick genomes elucidate their genetic diversity and vector capacities.</title>
        <authorList>
            <person name="Jia N."/>
            <person name="Wang J."/>
            <person name="Shi W."/>
            <person name="Du L."/>
            <person name="Sun Y."/>
            <person name="Zhan W."/>
            <person name="Jiang J."/>
            <person name="Wang Q."/>
            <person name="Zhang B."/>
            <person name="Ji P."/>
            <person name="Sakyi L.B."/>
            <person name="Cui X."/>
            <person name="Yuan T."/>
            <person name="Jiang B."/>
            <person name="Yang W."/>
            <person name="Lam T.T.-Y."/>
            <person name="Chang Q."/>
            <person name="Ding S."/>
            <person name="Wang X."/>
            <person name="Zhu J."/>
            <person name="Ruan X."/>
            <person name="Zhao L."/>
            <person name="Wei J."/>
            <person name="Que T."/>
            <person name="Du C."/>
            <person name="Cheng J."/>
            <person name="Dai P."/>
            <person name="Han X."/>
            <person name="Huang E."/>
            <person name="Gao Y."/>
            <person name="Liu J."/>
            <person name="Shao H."/>
            <person name="Ye R."/>
            <person name="Li L."/>
            <person name="Wei W."/>
            <person name="Wang X."/>
            <person name="Wang C."/>
            <person name="Yang T."/>
            <person name="Huo Q."/>
            <person name="Li W."/>
            <person name="Guo W."/>
            <person name="Chen H."/>
            <person name="Zhou L."/>
            <person name="Ni X."/>
            <person name="Tian J."/>
            <person name="Zhou Y."/>
            <person name="Sheng Y."/>
            <person name="Liu T."/>
            <person name="Pan Y."/>
            <person name="Xia L."/>
            <person name="Li J."/>
            <person name="Zhao F."/>
            <person name="Cao W."/>
        </authorList>
    </citation>
    <scope>NUCLEOTIDE SEQUENCE</scope>
    <source>
        <strain evidence="1">Dsil-2018</strain>
    </source>
</reference>